<gene>
    <name evidence="2" type="ORF">GXM_09249</name>
</gene>
<evidence type="ECO:0000313" key="2">
    <source>
        <dbReference type="EMBL" id="QFS51755.1"/>
    </source>
</evidence>
<evidence type="ECO:0000313" key="3">
    <source>
        <dbReference type="Proteomes" id="UP000326678"/>
    </source>
</evidence>
<proteinExistence type="predicted"/>
<sequence>MTRRFGRALSGQRAYGTCPQQRGRNVSLIGAIALRGVVASVAIMGATDGLTFEAFIAQRLVPNLWAGACVVMDNASIHQEAFLRPILEQAGATLHFLSSYSPDFSPIENCWSKVKEFIRSIAPRTYHDLAQAINRAFQQVSLQDIHHWFTHCCYCITEYVEPVSSLPSNF</sequence>
<evidence type="ECO:0000259" key="1">
    <source>
        <dbReference type="Pfam" id="PF13358"/>
    </source>
</evidence>
<accession>A0A5P8WFZ2</accession>
<dbReference type="PANTHER" id="PTHR46564:SF1">
    <property type="entry name" value="TRANSPOSASE"/>
    <property type="match status" value="1"/>
</dbReference>
<dbReference type="Pfam" id="PF13358">
    <property type="entry name" value="DDE_3"/>
    <property type="match status" value="1"/>
</dbReference>
<organism evidence="2 3">
    <name type="scientific">Nostoc sphaeroides CCNUC1</name>
    <dbReference type="NCBI Taxonomy" id="2653204"/>
    <lineage>
        <taxon>Bacteria</taxon>
        <taxon>Bacillati</taxon>
        <taxon>Cyanobacteriota</taxon>
        <taxon>Cyanophyceae</taxon>
        <taxon>Nostocales</taxon>
        <taxon>Nostocaceae</taxon>
        <taxon>Nostoc</taxon>
    </lineage>
</organism>
<keyword evidence="3" id="KW-1185">Reference proteome</keyword>
<dbReference type="AlphaFoldDB" id="A0A5P8WFZ2"/>
<dbReference type="InterPro" id="IPR038717">
    <property type="entry name" value="Tc1-like_DDE_dom"/>
</dbReference>
<dbReference type="GO" id="GO:0003676">
    <property type="term" value="F:nucleic acid binding"/>
    <property type="evidence" value="ECO:0007669"/>
    <property type="project" value="InterPro"/>
</dbReference>
<dbReference type="Proteomes" id="UP000326678">
    <property type="component" value="Chromosome Gxm2"/>
</dbReference>
<dbReference type="PANTHER" id="PTHR46564">
    <property type="entry name" value="TRANSPOSASE"/>
    <property type="match status" value="1"/>
</dbReference>
<dbReference type="KEGG" id="nsh:GXM_09249"/>
<feature type="domain" description="Tc1-like transposase DDE" evidence="1">
    <location>
        <begin position="2"/>
        <end position="120"/>
    </location>
</feature>
<dbReference type="EMBL" id="CP045227">
    <property type="protein sequence ID" value="QFS51755.1"/>
    <property type="molecule type" value="Genomic_DNA"/>
</dbReference>
<reference evidence="2 3" key="1">
    <citation type="submission" date="2019-10" db="EMBL/GenBank/DDBJ databases">
        <title>Genomic and transcriptomic insights into the perfect genentic adaptation of a filamentous nitrogen-fixing cyanobacterium to rice fields.</title>
        <authorList>
            <person name="Chen Z."/>
        </authorList>
    </citation>
    <scope>NUCLEOTIDE SEQUENCE [LARGE SCALE GENOMIC DNA]</scope>
    <source>
        <strain evidence="2">CCNUC1</strain>
    </source>
</reference>
<dbReference type="Gene3D" id="3.30.420.10">
    <property type="entry name" value="Ribonuclease H-like superfamily/Ribonuclease H"/>
    <property type="match status" value="1"/>
</dbReference>
<dbReference type="InterPro" id="IPR036397">
    <property type="entry name" value="RNaseH_sf"/>
</dbReference>
<protein>
    <submittedName>
        <fullName evidence="2">IS630 family transposase</fullName>
    </submittedName>
</protein>
<name>A0A5P8WFZ2_9NOSO</name>